<dbReference type="Gene3D" id="3.10.100.10">
    <property type="entry name" value="Mannose-Binding Protein A, subunit A"/>
    <property type="match status" value="1"/>
</dbReference>
<proteinExistence type="predicted"/>
<protein>
    <recommendedName>
        <fullName evidence="4">Lectin</fullName>
    </recommendedName>
</protein>
<dbReference type="Proteomes" id="UP000228987">
    <property type="component" value="Unassembled WGS sequence"/>
</dbReference>
<organism evidence="2 3">
    <name type="scientific">SAR86 cluster bacterium</name>
    <dbReference type="NCBI Taxonomy" id="2030880"/>
    <lineage>
        <taxon>Bacteria</taxon>
        <taxon>Pseudomonadati</taxon>
        <taxon>Pseudomonadota</taxon>
        <taxon>Gammaproteobacteria</taxon>
        <taxon>SAR86 cluster</taxon>
    </lineage>
</organism>
<gene>
    <name evidence="2" type="ORF">COA71_14220</name>
</gene>
<keyword evidence="1" id="KW-0732">Signal</keyword>
<evidence type="ECO:0000256" key="1">
    <source>
        <dbReference type="SAM" id="SignalP"/>
    </source>
</evidence>
<evidence type="ECO:0000313" key="2">
    <source>
        <dbReference type="EMBL" id="PCJ39273.1"/>
    </source>
</evidence>
<dbReference type="EMBL" id="NVWI01000016">
    <property type="protein sequence ID" value="PCJ39273.1"/>
    <property type="molecule type" value="Genomic_DNA"/>
</dbReference>
<comment type="caution">
    <text evidence="2">The sequence shown here is derived from an EMBL/GenBank/DDBJ whole genome shotgun (WGS) entry which is preliminary data.</text>
</comment>
<dbReference type="InterPro" id="IPR016187">
    <property type="entry name" value="CTDL_fold"/>
</dbReference>
<accession>A0A2A5C675</accession>
<sequence length="216" mass="22455">MKYLPTLIATGLLSLSGSVLAQDAEFTGMSFFITSVGVGNGGDLGGLSGANAHCQALAEAAGAGERHWHAYLSNDADSFADRINARDRIGSGPWYNANGVLIANNPSDLHLYNQTIDKNTSVDENGNQINGVGDNPNRHDILTGSQEDGTAFFPDEADHTCNNWTSSDDGSANLGHSDRHGGGNVSWNAAHASAGCSQQALVQTGGAGLLYCFATN</sequence>
<dbReference type="InterPro" id="IPR016186">
    <property type="entry name" value="C-type_lectin-like/link_sf"/>
</dbReference>
<feature type="chain" id="PRO_5012246791" description="Lectin" evidence="1">
    <location>
        <begin position="22"/>
        <end position="216"/>
    </location>
</feature>
<name>A0A2A5C675_9GAMM</name>
<feature type="signal peptide" evidence="1">
    <location>
        <begin position="1"/>
        <end position="21"/>
    </location>
</feature>
<dbReference type="SUPFAM" id="SSF56436">
    <property type="entry name" value="C-type lectin-like"/>
    <property type="match status" value="1"/>
</dbReference>
<dbReference type="AlphaFoldDB" id="A0A2A5C675"/>
<evidence type="ECO:0000313" key="3">
    <source>
        <dbReference type="Proteomes" id="UP000228987"/>
    </source>
</evidence>
<evidence type="ECO:0008006" key="4">
    <source>
        <dbReference type="Google" id="ProtNLM"/>
    </source>
</evidence>
<reference evidence="3" key="1">
    <citation type="submission" date="2017-08" db="EMBL/GenBank/DDBJ databases">
        <title>A dynamic microbial community with high functional redundancy inhabits the cold, oxic subseafloor aquifer.</title>
        <authorList>
            <person name="Tully B.J."/>
            <person name="Wheat C.G."/>
            <person name="Glazer B.T."/>
            <person name="Huber J.A."/>
        </authorList>
    </citation>
    <scope>NUCLEOTIDE SEQUENCE [LARGE SCALE GENOMIC DNA]</scope>
</reference>